<sequence>MDHKRGHGSLDHSNEQHFTRVKRHKDYSYHQPTASAANSSHNALRRSRLQAEEKSSKRVEVASVEQLRAIAEKSAKTVNNLGPQNGHAGGEKSVEENAYEVFLHILLAELSAEKIAAGPKWPLCLTDKRIQKHCHICPFDRRFRGWEALLIHAAKYQKDNTRQHRGYYRALRQAILQSTEEQLPLPEIPQGPTSPLPSKKRASGCRWASSPVKRMSDDEEEAEGEGEEDTPSSPQKKKPKDGDKGHQTRNPHLKEVLALYGGTGRCSHQKKPPEVREDQITISGLIRNRWLGAEIKNYAAQAKTEEAACKAPASSASASLCTANGGKAMQLGRPSSPKDHQQRHLAEAEHEKLQSEELKLRKPLEEHRLIFDEDQFDDKVQSLVNKWRGRFQNAMVPRVHAASLKLDAYGKEPLPKLDPKKDEKFKNEVDNLNSSCQVQVRRQISVLQSELQKDKLVWLQEVEAVREQFQSLADSVYAEQIERDGATLRVAKHLDKITECSNARINDKSKFFLARKIQCMHNVRRMRQEQEMHSMVDLWREEQRVFEKECQKAKEEKGKLRDLHDKIHTRAKESKKKQCPICHEKWEQNVPDLNFHRQAWRKLEMTSNPNFYVRNGHCSQLGREME</sequence>
<keyword evidence="3" id="KW-1185">Reference proteome</keyword>
<dbReference type="AlphaFoldDB" id="A0ABD3HZF7"/>
<dbReference type="Proteomes" id="UP001633002">
    <property type="component" value="Unassembled WGS sequence"/>
</dbReference>
<feature type="compositionally biased region" description="Pro residues" evidence="1">
    <location>
        <begin position="186"/>
        <end position="195"/>
    </location>
</feature>
<feature type="compositionally biased region" description="Basic and acidic residues" evidence="1">
    <location>
        <begin position="1"/>
        <end position="18"/>
    </location>
</feature>
<dbReference type="EMBL" id="JBJQOH010000002">
    <property type="protein sequence ID" value="KAL3696853.1"/>
    <property type="molecule type" value="Genomic_DNA"/>
</dbReference>
<evidence type="ECO:0000256" key="1">
    <source>
        <dbReference type="SAM" id="MobiDB-lite"/>
    </source>
</evidence>
<feature type="compositionally biased region" description="Acidic residues" evidence="1">
    <location>
        <begin position="217"/>
        <end position="230"/>
    </location>
</feature>
<evidence type="ECO:0000313" key="3">
    <source>
        <dbReference type="Proteomes" id="UP001633002"/>
    </source>
</evidence>
<feature type="region of interest" description="Disordered" evidence="1">
    <location>
        <begin position="181"/>
        <end position="252"/>
    </location>
</feature>
<evidence type="ECO:0000313" key="2">
    <source>
        <dbReference type="EMBL" id="KAL3696853.1"/>
    </source>
</evidence>
<protein>
    <submittedName>
        <fullName evidence="2">Uncharacterized protein</fullName>
    </submittedName>
</protein>
<comment type="caution">
    <text evidence="2">The sequence shown here is derived from an EMBL/GenBank/DDBJ whole genome shotgun (WGS) entry which is preliminary data.</text>
</comment>
<feature type="region of interest" description="Disordered" evidence="1">
    <location>
        <begin position="327"/>
        <end position="354"/>
    </location>
</feature>
<gene>
    <name evidence="2" type="ORF">R1sor_010929</name>
</gene>
<feature type="region of interest" description="Disordered" evidence="1">
    <location>
        <begin position="1"/>
        <end position="57"/>
    </location>
</feature>
<organism evidence="2 3">
    <name type="scientific">Riccia sorocarpa</name>
    <dbReference type="NCBI Taxonomy" id="122646"/>
    <lineage>
        <taxon>Eukaryota</taxon>
        <taxon>Viridiplantae</taxon>
        <taxon>Streptophyta</taxon>
        <taxon>Embryophyta</taxon>
        <taxon>Marchantiophyta</taxon>
        <taxon>Marchantiopsida</taxon>
        <taxon>Marchantiidae</taxon>
        <taxon>Marchantiales</taxon>
        <taxon>Ricciaceae</taxon>
        <taxon>Riccia</taxon>
    </lineage>
</organism>
<proteinExistence type="predicted"/>
<accession>A0ABD3HZF7</accession>
<feature type="compositionally biased region" description="Basic and acidic residues" evidence="1">
    <location>
        <begin position="336"/>
        <end position="354"/>
    </location>
</feature>
<reference evidence="2 3" key="1">
    <citation type="submission" date="2024-09" db="EMBL/GenBank/DDBJ databases">
        <title>Chromosome-scale assembly of Riccia sorocarpa.</title>
        <authorList>
            <person name="Paukszto L."/>
        </authorList>
    </citation>
    <scope>NUCLEOTIDE SEQUENCE [LARGE SCALE GENOMIC DNA]</scope>
    <source>
        <strain evidence="2">LP-2024</strain>
        <tissue evidence="2">Aerial parts of the thallus</tissue>
    </source>
</reference>
<feature type="compositionally biased region" description="Polar residues" evidence="1">
    <location>
        <begin position="30"/>
        <end position="42"/>
    </location>
</feature>
<name>A0ABD3HZF7_9MARC</name>